<sequence>MRRSNAHERRMDAMGARLGKPMTPAPLRKSSTSSPTCRARATDALEANCAASGSANAHLLSMPSRSSEPQRMMCALDCCNREAMRWGAAIGDYSGDVVHDAMPAAVGQRFGHAPKASADIEWQTDNEAGYLAGKTRAFATDIGLKPLTTPVCSPQNGMAERFVKTMKRDDVAFMLKPDGATAVRSATLLSRASTTTSSLRVDIAVRAWTVLPT</sequence>
<dbReference type="Gene3D" id="3.30.420.10">
    <property type="entry name" value="Ribonuclease H-like superfamily/Ribonuclease H"/>
    <property type="match status" value="1"/>
</dbReference>
<reference evidence="2 3" key="1">
    <citation type="journal article" date="2011" name="J. Bacteriol.">
        <title>Complete genome sequence of the plant pathogen Ralstonia solanacearum strain Po82.</title>
        <authorList>
            <person name="Xu J."/>
            <person name="Zheng H.J."/>
            <person name="Liu L."/>
            <person name="Pan Z.C."/>
            <person name="Prior P."/>
            <person name="Tang B."/>
            <person name="Xu J.S."/>
            <person name="Zhang H."/>
            <person name="Tian Q."/>
            <person name="Zhang L.Q."/>
            <person name="Feng J."/>
        </authorList>
    </citation>
    <scope>NUCLEOTIDE SEQUENCE [LARGE SCALE GENOMIC DNA]</scope>
    <source>
        <strain evidence="2 3">Po82</strain>
    </source>
</reference>
<proteinExistence type="predicted"/>
<evidence type="ECO:0000256" key="1">
    <source>
        <dbReference type="SAM" id="MobiDB-lite"/>
    </source>
</evidence>
<organism evidence="2 3">
    <name type="scientific">Ralstonia solanacearum (strain Po82)</name>
    <dbReference type="NCBI Taxonomy" id="1031711"/>
    <lineage>
        <taxon>Bacteria</taxon>
        <taxon>Pseudomonadati</taxon>
        <taxon>Pseudomonadota</taxon>
        <taxon>Betaproteobacteria</taxon>
        <taxon>Burkholderiales</taxon>
        <taxon>Burkholderiaceae</taxon>
        <taxon>Ralstonia</taxon>
        <taxon>Ralstonia solanacearum species complex</taxon>
    </lineage>
</organism>
<dbReference type="PATRIC" id="fig|1031711.3.peg.2211"/>
<dbReference type="HOGENOM" id="CLU_1293434_0_0_4"/>
<accession>F6G368</accession>
<dbReference type="eggNOG" id="COG2801">
    <property type="taxonomic scope" value="Bacteria"/>
</dbReference>
<evidence type="ECO:0000313" key="3">
    <source>
        <dbReference type="Proteomes" id="UP000007953"/>
    </source>
</evidence>
<feature type="region of interest" description="Disordered" evidence="1">
    <location>
        <begin position="1"/>
        <end position="35"/>
    </location>
</feature>
<name>F6G368_RALS8</name>
<dbReference type="EMBL" id="CP002819">
    <property type="protein sequence ID" value="AEG69563.1"/>
    <property type="molecule type" value="Genomic_DNA"/>
</dbReference>
<dbReference type="Proteomes" id="UP000007953">
    <property type="component" value="Chromosome"/>
</dbReference>
<dbReference type="KEGG" id="rsn:RSPO_c02267"/>
<dbReference type="SUPFAM" id="SSF53098">
    <property type="entry name" value="Ribonuclease H-like"/>
    <property type="match status" value="1"/>
</dbReference>
<dbReference type="AlphaFoldDB" id="F6G368"/>
<evidence type="ECO:0000313" key="2">
    <source>
        <dbReference type="EMBL" id="AEG69563.1"/>
    </source>
</evidence>
<dbReference type="InterPro" id="IPR036397">
    <property type="entry name" value="RNaseH_sf"/>
</dbReference>
<dbReference type="InterPro" id="IPR012337">
    <property type="entry name" value="RNaseH-like_sf"/>
</dbReference>
<gene>
    <name evidence="2" type="ordered locus">RSPO_c02267</name>
</gene>
<feature type="compositionally biased region" description="Basic and acidic residues" evidence="1">
    <location>
        <begin position="1"/>
        <end position="12"/>
    </location>
</feature>
<dbReference type="GO" id="GO:0003676">
    <property type="term" value="F:nucleic acid binding"/>
    <property type="evidence" value="ECO:0007669"/>
    <property type="project" value="InterPro"/>
</dbReference>
<protein>
    <submittedName>
        <fullName evidence="2">ISRSO10-transposase ORFB protein</fullName>
    </submittedName>
</protein>